<dbReference type="OrthoDB" id="9803628at2"/>
<evidence type="ECO:0000313" key="2">
    <source>
        <dbReference type="Proteomes" id="UP000032749"/>
    </source>
</evidence>
<dbReference type="EC" id="1.3.1.9" evidence="1"/>
<dbReference type="GO" id="GO:0004318">
    <property type="term" value="F:enoyl-[acyl-carrier-protein] reductase (NADH) activity"/>
    <property type="evidence" value="ECO:0007669"/>
    <property type="project" value="UniProtKB-EC"/>
</dbReference>
<dbReference type="Pfam" id="PF13561">
    <property type="entry name" value="adh_short_C2"/>
    <property type="match status" value="1"/>
</dbReference>
<dbReference type="AlphaFoldDB" id="R4YTE2"/>
<name>R4YTE2_OLEAN</name>
<protein>
    <submittedName>
        <fullName evidence="1">Enoyl-(Acyl-carrier-protein) reductase</fullName>
        <ecNumber evidence="1">1.3.1.9</ecNumber>
    </submittedName>
</protein>
<organism evidence="1 2">
    <name type="scientific">Oleispira antarctica RB-8</name>
    <dbReference type="NCBI Taxonomy" id="698738"/>
    <lineage>
        <taxon>Bacteria</taxon>
        <taxon>Pseudomonadati</taxon>
        <taxon>Pseudomonadota</taxon>
        <taxon>Gammaproteobacteria</taxon>
        <taxon>Oceanospirillales</taxon>
        <taxon>Oceanospirillaceae</taxon>
        <taxon>Oleispira</taxon>
    </lineage>
</organism>
<dbReference type="HOGENOM" id="CLU_2667497_0_0_6"/>
<dbReference type="Gene3D" id="3.40.50.720">
    <property type="entry name" value="NAD(P)-binding Rossmann-like Domain"/>
    <property type="match status" value="1"/>
</dbReference>
<dbReference type="Proteomes" id="UP000032749">
    <property type="component" value="Chromosome"/>
</dbReference>
<evidence type="ECO:0000313" key="1">
    <source>
        <dbReference type="EMBL" id="CCK75724.1"/>
    </source>
</evidence>
<reference evidence="1 2" key="1">
    <citation type="journal article" date="2013" name="Nat. Commun.">
        <title>Genome sequence and functional genomic analysis of the oil-degrading bacterium Oleispira antarctica.</title>
        <authorList>
            <person name="Kube M."/>
            <person name="Chernikova T.N."/>
            <person name="Al-Ramahi Y."/>
            <person name="Beloqui A."/>
            <person name="Lopez-Cortez N."/>
            <person name="Guazzaroni M.E."/>
            <person name="Heipieper H.J."/>
            <person name="Klages S."/>
            <person name="Kotsyurbenko O.R."/>
            <person name="Langer I."/>
            <person name="Nechitaylo T.Y."/>
            <person name="Lunsdorf H."/>
            <person name="Fernandez M."/>
            <person name="Juarez S."/>
            <person name="Ciordia S."/>
            <person name="Singer A."/>
            <person name="Kagan O."/>
            <person name="Egorova O."/>
            <person name="Petit P.A."/>
            <person name="Stogios P."/>
            <person name="Kim Y."/>
            <person name="Tchigvintsev A."/>
            <person name="Flick R."/>
            <person name="Denaro R."/>
            <person name="Genovese M."/>
            <person name="Albar J.P."/>
            <person name="Reva O.N."/>
            <person name="Martinez-Gomariz M."/>
            <person name="Tran H."/>
            <person name="Ferrer M."/>
            <person name="Savchenko A."/>
            <person name="Yakunin A.F."/>
            <person name="Yakimov M.M."/>
            <person name="Golyshina O.V."/>
            <person name="Reinhardt R."/>
            <person name="Golyshin P.N."/>
        </authorList>
    </citation>
    <scope>NUCLEOTIDE SEQUENCE [LARGE SCALE GENOMIC DNA]</scope>
</reference>
<gene>
    <name evidence="1" type="primary">fab</name>
    <name evidence="1" type="ORF">OLEAN_C15480</name>
</gene>
<proteinExistence type="predicted"/>
<dbReference type="SUPFAM" id="SSF51735">
    <property type="entry name" value="NAD(P)-binding Rossmann-fold domains"/>
    <property type="match status" value="1"/>
</dbReference>
<accession>R4YTE2</accession>
<sequence>MSTSLSLEGKRGIVLGIANRHSIAYGIAEVLSEQGAELCITYLNEKSKPFVASLAEKLTTKLFLPCDVSKPDELE</sequence>
<dbReference type="STRING" id="698738.OLEAN_C15480"/>
<dbReference type="KEGG" id="oai:OLEAN_C15480"/>
<keyword evidence="1" id="KW-0560">Oxidoreductase</keyword>
<dbReference type="InterPro" id="IPR002347">
    <property type="entry name" value="SDR_fam"/>
</dbReference>
<dbReference type="EMBL" id="FO203512">
    <property type="protein sequence ID" value="CCK75724.1"/>
    <property type="molecule type" value="Genomic_DNA"/>
</dbReference>
<keyword evidence="2" id="KW-1185">Reference proteome</keyword>
<dbReference type="InterPro" id="IPR036291">
    <property type="entry name" value="NAD(P)-bd_dom_sf"/>
</dbReference>